<evidence type="ECO:0000259" key="6">
    <source>
        <dbReference type="SMART" id="SM01281"/>
    </source>
</evidence>
<dbReference type="InterPro" id="IPR019035">
    <property type="entry name" value="Mediator_Med12"/>
</dbReference>
<comment type="subcellular location">
    <subcellularLocation>
        <location evidence="1">Nucleus</location>
    </subcellularLocation>
</comment>
<dbReference type="PANTHER" id="PTHR46567:SF1">
    <property type="entry name" value="MEDIATOR OF RNA POLYMERASE II TRANSCRIPTION SUBUNIT 12"/>
    <property type="match status" value="1"/>
</dbReference>
<dbReference type="PANTHER" id="PTHR46567">
    <property type="entry name" value="MEDIATOR OF RNA POLYMERASE II TRANSCRIPTION SUBUNIT 12"/>
    <property type="match status" value="1"/>
</dbReference>
<keyword evidence="3" id="KW-0805">Transcription regulation</keyword>
<protein>
    <recommendedName>
        <fullName evidence="6">Mediator complex subunit Med12 domain-containing protein</fullName>
    </recommendedName>
</protein>
<reference evidence="8" key="1">
    <citation type="journal article" date="2009" name="Science">
        <title>The B73 maize genome: complexity, diversity, and dynamics.</title>
        <authorList>
            <person name="Schnable P.S."/>
            <person name="Ware D."/>
            <person name="Fulton R.S."/>
            <person name="Stein J.C."/>
            <person name="Wei F."/>
            <person name="Pasternak S."/>
            <person name="Liang C."/>
            <person name="Zhang J."/>
            <person name="Fulton L."/>
            <person name="Graves T.A."/>
            <person name="Minx P."/>
            <person name="Reily A.D."/>
            <person name="Courtney L."/>
            <person name="Kruchowski S.S."/>
            <person name="Tomlinson C."/>
            <person name="Strong C."/>
            <person name="Delehaunty K."/>
            <person name="Fronick C."/>
            <person name="Courtney B."/>
            <person name="Rock S.M."/>
            <person name="Belter E."/>
            <person name="Du F."/>
            <person name="Kim K."/>
            <person name="Abbott R.M."/>
            <person name="Cotton M."/>
            <person name="Levy A."/>
            <person name="Marchetto P."/>
            <person name="Ochoa K."/>
            <person name="Jackson S.M."/>
            <person name="Gillam B."/>
            <person name="Chen W."/>
            <person name="Yan L."/>
            <person name="Higginbotham J."/>
            <person name="Cardenas M."/>
            <person name="Waligorski J."/>
            <person name="Applebaum E."/>
            <person name="Phelps L."/>
            <person name="Falcone J."/>
            <person name="Kanchi K."/>
            <person name="Thane T."/>
            <person name="Scimone A."/>
            <person name="Thane N."/>
            <person name="Henke J."/>
            <person name="Wang T."/>
            <person name="Ruppert J."/>
            <person name="Shah N."/>
            <person name="Rotter K."/>
            <person name="Hodges J."/>
            <person name="Ingenthron E."/>
            <person name="Cordes M."/>
            <person name="Kohlberg S."/>
            <person name="Sgro J."/>
            <person name="Delgado B."/>
            <person name="Mead K."/>
            <person name="Chinwalla A."/>
            <person name="Leonard S."/>
            <person name="Crouse K."/>
            <person name="Collura K."/>
            <person name="Kudrna D."/>
            <person name="Currie J."/>
            <person name="He R."/>
            <person name="Angelova A."/>
            <person name="Rajasekar S."/>
            <person name="Mueller T."/>
            <person name="Lomeli R."/>
            <person name="Scara G."/>
            <person name="Ko A."/>
            <person name="Delaney K."/>
            <person name="Wissotski M."/>
            <person name="Lopez G."/>
            <person name="Campos D."/>
            <person name="Braidotti M."/>
            <person name="Ashley E."/>
            <person name="Golser W."/>
            <person name="Kim H."/>
            <person name="Lee S."/>
            <person name="Lin J."/>
            <person name="Dujmic Z."/>
            <person name="Kim W."/>
            <person name="Talag J."/>
            <person name="Zuccolo A."/>
            <person name="Fan C."/>
            <person name="Sebastian A."/>
            <person name="Kramer M."/>
            <person name="Spiegel L."/>
            <person name="Nascimento L."/>
            <person name="Zutavern T."/>
            <person name="Miller B."/>
            <person name="Ambroise C."/>
            <person name="Muller S."/>
            <person name="Spooner W."/>
            <person name="Narechania A."/>
            <person name="Ren L."/>
            <person name="Wei S."/>
            <person name="Kumari S."/>
            <person name="Faga B."/>
            <person name="Levy M.J."/>
            <person name="McMahan L."/>
            <person name="Van Buren P."/>
            <person name="Vaughn M.W."/>
            <person name="Ying K."/>
            <person name="Yeh C.-T."/>
            <person name="Emrich S.J."/>
            <person name="Jia Y."/>
            <person name="Kalyanaraman A."/>
            <person name="Hsia A.-P."/>
            <person name="Barbazuk W.B."/>
            <person name="Baucom R.S."/>
            <person name="Brutnell T.P."/>
            <person name="Carpita N.C."/>
            <person name="Chaparro C."/>
            <person name="Chia J.-M."/>
            <person name="Deragon J.-M."/>
            <person name="Estill J.C."/>
            <person name="Fu Y."/>
            <person name="Jeddeloh J.A."/>
            <person name="Han Y."/>
            <person name="Lee H."/>
            <person name="Li P."/>
            <person name="Lisch D.R."/>
            <person name="Liu S."/>
            <person name="Liu Z."/>
            <person name="Nagel D.H."/>
            <person name="McCann M.C."/>
            <person name="SanMiguel P."/>
            <person name="Myers A.M."/>
            <person name="Nettleton D."/>
            <person name="Nguyen J."/>
            <person name="Penning B.W."/>
            <person name="Ponnala L."/>
            <person name="Schneider K.L."/>
            <person name="Schwartz D.C."/>
            <person name="Sharma A."/>
            <person name="Soderlund C."/>
            <person name="Springer N.M."/>
            <person name="Sun Q."/>
            <person name="Wang H."/>
            <person name="Waterman M."/>
            <person name="Westerman R."/>
            <person name="Wolfgruber T.K."/>
            <person name="Yang L."/>
            <person name="Yu Y."/>
            <person name="Zhang L."/>
            <person name="Zhou S."/>
            <person name="Zhu Q."/>
            <person name="Bennetzen J.L."/>
            <person name="Dawe R.K."/>
            <person name="Jiang J."/>
            <person name="Jiang N."/>
            <person name="Presting G.G."/>
            <person name="Wessler S.R."/>
            <person name="Aluru S."/>
            <person name="Martienssen R.A."/>
            <person name="Clifton S.W."/>
            <person name="McCombie W.R."/>
            <person name="Wing R.A."/>
            <person name="Wilson R.K."/>
        </authorList>
    </citation>
    <scope>NUCLEOTIDE SEQUENCE [LARGE SCALE GENOMIC DNA]</scope>
    <source>
        <strain evidence="8">cv. B73</strain>
    </source>
</reference>
<keyword evidence="5" id="KW-0539">Nucleus</keyword>
<evidence type="ECO:0000313" key="8">
    <source>
        <dbReference type="Proteomes" id="UP000007305"/>
    </source>
</evidence>
<evidence type="ECO:0000256" key="4">
    <source>
        <dbReference type="ARBA" id="ARBA00023163"/>
    </source>
</evidence>
<dbReference type="Gramene" id="Zm00001eb382450_T001">
    <property type="protein sequence ID" value="Zm00001eb382450_P001"/>
    <property type="gene ID" value="Zm00001eb382450"/>
</dbReference>
<dbReference type="EnsemblPlants" id="Zm00001eb382450_T001">
    <property type="protein sequence ID" value="Zm00001eb382450_P001"/>
    <property type="gene ID" value="Zm00001eb382450"/>
</dbReference>
<evidence type="ECO:0000256" key="2">
    <source>
        <dbReference type="ARBA" id="ARBA00010289"/>
    </source>
</evidence>
<keyword evidence="4" id="KW-0804">Transcription</keyword>
<comment type="similarity">
    <text evidence="2">Belongs to the Mediator complex subunit 12 family.</text>
</comment>
<evidence type="ECO:0000256" key="3">
    <source>
        <dbReference type="ARBA" id="ARBA00023015"/>
    </source>
</evidence>
<evidence type="ECO:0000256" key="1">
    <source>
        <dbReference type="ARBA" id="ARBA00004123"/>
    </source>
</evidence>
<dbReference type="GO" id="GO:0006357">
    <property type="term" value="P:regulation of transcription by RNA polymerase II"/>
    <property type="evidence" value="ECO:0007669"/>
    <property type="project" value="InterPro"/>
</dbReference>
<accession>A0A804R0N3</accession>
<dbReference type="GO" id="GO:0016592">
    <property type="term" value="C:mediator complex"/>
    <property type="evidence" value="ECO:0007669"/>
    <property type="project" value="InterPro"/>
</dbReference>
<reference evidence="7" key="2">
    <citation type="submission" date="2019-07" db="EMBL/GenBank/DDBJ databases">
        <authorList>
            <person name="Seetharam A."/>
            <person name="Woodhouse M."/>
            <person name="Cannon E."/>
        </authorList>
    </citation>
    <scope>NUCLEOTIDE SEQUENCE [LARGE SCALE GENOMIC DNA]</scope>
    <source>
        <strain evidence="7">cv. B73</strain>
    </source>
</reference>
<reference evidence="7" key="3">
    <citation type="submission" date="2021-05" db="UniProtKB">
        <authorList>
            <consortium name="EnsemblPlants"/>
        </authorList>
    </citation>
    <scope>IDENTIFICATION</scope>
    <source>
        <strain evidence="7">cv. B73</strain>
    </source>
</reference>
<sequence>MCIPSIWFHQIQAGQVYGVPLSGSLLIKPGVYPEQRPCNEDTRRKWIEALAQPNKRLCSLSEHIPHGYRRKSLFEGLIRYNVPLLRATWFIKVTYLNQLQTRQTPNSISVAGSDNQRSQWTKDVVEYLQHILDEFCSKEGAFVHPSFREQSSPGPTVGTNQIKMKTEASLAAGDIEEPLVHFKWWYMVRLIQWHLTEELLVPSVLIEWLSNQLQERDSVDVLELLLPIMLGLVDTISLSQTYVRMFVRIFLL</sequence>
<feature type="domain" description="Mediator complex subunit Med12" evidence="6">
    <location>
        <begin position="30"/>
        <end position="92"/>
    </location>
</feature>
<dbReference type="AlphaFoldDB" id="A0A804R0N3"/>
<evidence type="ECO:0000313" key="7">
    <source>
        <dbReference type="EnsemblPlants" id="Zm00001eb382450_P001"/>
    </source>
</evidence>
<organism evidence="7 8">
    <name type="scientific">Zea mays</name>
    <name type="common">Maize</name>
    <dbReference type="NCBI Taxonomy" id="4577"/>
    <lineage>
        <taxon>Eukaryota</taxon>
        <taxon>Viridiplantae</taxon>
        <taxon>Streptophyta</taxon>
        <taxon>Embryophyta</taxon>
        <taxon>Tracheophyta</taxon>
        <taxon>Spermatophyta</taxon>
        <taxon>Magnoliopsida</taxon>
        <taxon>Liliopsida</taxon>
        <taxon>Poales</taxon>
        <taxon>Poaceae</taxon>
        <taxon>PACMAD clade</taxon>
        <taxon>Panicoideae</taxon>
        <taxon>Andropogonodae</taxon>
        <taxon>Andropogoneae</taxon>
        <taxon>Tripsacinae</taxon>
        <taxon>Zea</taxon>
    </lineage>
</organism>
<dbReference type="InParanoid" id="A0A804R0N3"/>
<dbReference type="Pfam" id="PF09497">
    <property type="entry name" value="Med12"/>
    <property type="match status" value="1"/>
</dbReference>
<dbReference type="GO" id="GO:0003712">
    <property type="term" value="F:transcription coregulator activity"/>
    <property type="evidence" value="ECO:0007669"/>
    <property type="project" value="InterPro"/>
</dbReference>
<evidence type="ECO:0000256" key="5">
    <source>
        <dbReference type="ARBA" id="ARBA00023242"/>
    </source>
</evidence>
<dbReference type="Proteomes" id="UP000007305">
    <property type="component" value="Chromosome 9"/>
</dbReference>
<dbReference type="SMART" id="SM01281">
    <property type="entry name" value="Med12"/>
    <property type="match status" value="1"/>
</dbReference>
<proteinExistence type="inferred from homology"/>
<keyword evidence="8" id="KW-1185">Reference proteome</keyword>
<name>A0A804R0N3_MAIZE</name>